<reference evidence="3 4" key="1">
    <citation type="submission" date="2017-08" db="EMBL/GenBank/DDBJ databases">
        <title>Infants hospitalized years apart are colonized by the same room-sourced microbial strains.</title>
        <authorList>
            <person name="Brooks B."/>
            <person name="Olm M.R."/>
            <person name="Firek B.A."/>
            <person name="Baker R."/>
            <person name="Thomas B.C."/>
            <person name="Morowitz M.J."/>
            <person name="Banfield J.F."/>
        </authorList>
    </citation>
    <scope>NUCLEOTIDE SEQUENCE [LARGE SCALE GENOMIC DNA]</scope>
    <source>
        <strain evidence="3">S2_005_003_R2_43</strain>
    </source>
</reference>
<evidence type="ECO:0000313" key="3">
    <source>
        <dbReference type="EMBL" id="PZQ13620.1"/>
    </source>
</evidence>
<feature type="compositionally biased region" description="Basic and acidic residues" evidence="1">
    <location>
        <begin position="29"/>
        <end position="46"/>
    </location>
</feature>
<keyword evidence="2" id="KW-1133">Transmembrane helix</keyword>
<comment type="caution">
    <text evidence="3">The sequence shown here is derived from an EMBL/GenBank/DDBJ whole genome shotgun (WGS) entry which is preliminary data.</text>
</comment>
<feature type="transmembrane region" description="Helical" evidence="2">
    <location>
        <begin position="58"/>
        <end position="80"/>
    </location>
</feature>
<dbReference type="Proteomes" id="UP000249577">
    <property type="component" value="Unassembled WGS sequence"/>
</dbReference>
<name>A0A2W5MJJ4_ANCNO</name>
<sequence length="252" mass="28328">MGAYAEGEPDDLLSGTKLDREVLRQKLEQMSDTLESMRRDRRKEDAAPPPVKSWYERYGGLVNVVVGIVLTALIGVTVNAQRDQADRMDRIEGLAKSALTGVDRIDKDRSARIADIDTWRARSEEEFKSWRVGYSDFRRLEGTVAELGKKLSDGRDERLRDREADRTANQAARDMIMGAIGDLKTQVALLRQEVRGRRAEDPFGGENQMWIVPPPGRPAPLILRAMLFQSSPVAVLQGGRWKDRGVRPSQAL</sequence>
<keyword evidence="2" id="KW-0472">Membrane</keyword>
<evidence type="ECO:0000256" key="2">
    <source>
        <dbReference type="SAM" id="Phobius"/>
    </source>
</evidence>
<proteinExistence type="predicted"/>
<protein>
    <submittedName>
        <fullName evidence="3">Uncharacterized protein</fullName>
    </submittedName>
</protein>
<evidence type="ECO:0000256" key="1">
    <source>
        <dbReference type="SAM" id="MobiDB-lite"/>
    </source>
</evidence>
<organism evidence="3 4">
    <name type="scientific">Ancylobacter novellus</name>
    <name type="common">Thiobacillus novellus</name>
    <dbReference type="NCBI Taxonomy" id="921"/>
    <lineage>
        <taxon>Bacteria</taxon>
        <taxon>Pseudomonadati</taxon>
        <taxon>Pseudomonadota</taxon>
        <taxon>Alphaproteobacteria</taxon>
        <taxon>Hyphomicrobiales</taxon>
        <taxon>Xanthobacteraceae</taxon>
        <taxon>Ancylobacter</taxon>
    </lineage>
</organism>
<dbReference type="EMBL" id="QFPN01000007">
    <property type="protein sequence ID" value="PZQ13620.1"/>
    <property type="molecule type" value="Genomic_DNA"/>
</dbReference>
<keyword evidence="2" id="KW-0812">Transmembrane</keyword>
<evidence type="ECO:0000313" key="4">
    <source>
        <dbReference type="Proteomes" id="UP000249577"/>
    </source>
</evidence>
<feature type="region of interest" description="Disordered" evidence="1">
    <location>
        <begin position="29"/>
        <end position="49"/>
    </location>
</feature>
<accession>A0A2W5MJJ4</accession>
<gene>
    <name evidence="3" type="ORF">DI565_13845</name>
</gene>
<dbReference type="AlphaFoldDB" id="A0A2W5MJJ4"/>